<gene>
    <name evidence="1" type="ORF">M4L89_13565</name>
</gene>
<organism evidence="1 2">
    <name type="scientific">Staphylococcus equorum</name>
    <dbReference type="NCBI Taxonomy" id="246432"/>
    <lineage>
        <taxon>Bacteria</taxon>
        <taxon>Bacillati</taxon>
        <taxon>Bacillota</taxon>
        <taxon>Bacilli</taxon>
        <taxon>Bacillales</taxon>
        <taxon>Staphylococcaceae</taxon>
        <taxon>Staphylococcus</taxon>
    </lineage>
</organism>
<comment type="caution">
    <text evidence="1">The sequence shown here is derived from an EMBL/GenBank/DDBJ whole genome shotgun (WGS) entry which is preliminary data.</text>
</comment>
<dbReference type="RefSeq" id="WP_277583620.1">
    <property type="nucleotide sequence ID" value="NZ_JAMBPY010000015.1"/>
</dbReference>
<name>A0A9X4L6Z6_9STAP</name>
<evidence type="ECO:0000313" key="2">
    <source>
        <dbReference type="Proteomes" id="UP001152422"/>
    </source>
</evidence>
<evidence type="ECO:0000313" key="1">
    <source>
        <dbReference type="EMBL" id="MDG0847253.1"/>
    </source>
</evidence>
<sequence>MGQKQLYEYVIYKGDEIVCAGTRKECAEKLEVSEQTVGFLSSGVNKRRAANSNRPNSIRLIAEKVSIAEIEKELAL</sequence>
<reference evidence="1" key="1">
    <citation type="submission" date="2022-05" db="EMBL/GenBank/DDBJ databases">
        <title>Comparative genomics of Staphylococcus equorum isolates.</title>
        <authorList>
            <person name="Luelf R.H."/>
        </authorList>
    </citation>
    <scope>NUCLEOTIDE SEQUENCE</scope>
    <source>
        <strain evidence="1">TMW 2.2497</strain>
    </source>
</reference>
<keyword evidence="2" id="KW-1185">Reference proteome</keyword>
<dbReference type="EMBL" id="JAMBQA010000012">
    <property type="protein sequence ID" value="MDG0847253.1"/>
    <property type="molecule type" value="Genomic_DNA"/>
</dbReference>
<protein>
    <submittedName>
        <fullName evidence="1">Uncharacterized protein</fullName>
    </submittedName>
</protein>
<dbReference type="Proteomes" id="UP001152422">
    <property type="component" value="Unassembled WGS sequence"/>
</dbReference>
<dbReference type="AlphaFoldDB" id="A0A9X4L6Z6"/>
<accession>A0A9X4L6Z6</accession>
<proteinExistence type="predicted"/>